<accession>D5UJH7</accession>
<dbReference type="AlphaFoldDB" id="D5UJH7"/>
<sequence>MPVLVYSLLRAALFLAATGLLWWAGMRSWLAPVLGAVVAWALSYVLLARQRDAAARHLAQRAEGRRAARGSDVDAAAEDAEAEGRGPQR</sequence>
<dbReference type="KEGG" id="cfl:Cfla_2729"/>
<feature type="transmembrane region" description="Helical" evidence="2">
    <location>
        <begin position="29"/>
        <end position="47"/>
    </location>
</feature>
<dbReference type="Pfam" id="PF14012">
    <property type="entry name" value="DUF4229"/>
    <property type="match status" value="1"/>
</dbReference>
<dbReference type="EMBL" id="CP001964">
    <property type="protein sequence ID" value="ADG75615.1"/>
    <property type="molecule type" value="Genomic_DNA"/>
</dbReference>
<evidence type="ECO:0000313" key="3">
    <source>
        <dbReference type="EMBL" id="ADG75615.1"/>
    </source>
</evidence>
<protein>
    <recommendedName>
        <fullName evidence="5">DUF4229 domain-containing protein</fullName>
    </recommendedName>
</protein>
<feature type="region of interest" description="Disordered" evidence="1">
    <location>
        <begin position="63"/>
        <end position="89"/>
    </location>
</feature>
<dbReference type="Proteomes" id="UP000000849">
    <property type="component" value="Chromosome"/>
</dbReference>
<dbReference type="HOGENOM" id="CLU_173930_0_0_11"/>
<dbReference type="STRING" id="446466.Cfla_2729"/>
<name>D5UJH7_CELFN</name>
<keyword evidence="2" id="KW-1133">Transmembrane helix</keyword>
<reference evidence="3 4" key="1">
    <citation type="journal article" date="2010" name="Stand. Genomic Sci.">
        <title>Complete genome sequence of Cellulomonas flavigena type strain (134).</title>
        <authorList>
            <person name="Abt B."/>
            <person name="Foster B."/>
            <person name="Lapidus A."/>
            <person name="Clum A."/>
            <person name="Sun H."/>
            <person name="Pukall R."/>
            <person name="Lucas S."/>
            <person name="Glavina Del Rio T."/>
            <person name="Nolan M."/>
            <person name="Tice H."/>
            <person name="Cheng J.F."/>
            <person name="Pitluck S."/>
            <person name="Liolios K."/>
            <person name="Ivanova N."/>
            <person name="Mavromatis K."/>
            <person name="Ovchinnikova G."/>
            <person name="Pati A."/>
            <person name="Goodwin L."/>
            <person name="Chen A."/>
            <person name="Palaniappan K."/>
            <person name="Land M."/>
            <person name="Hauser L."/>
            <person name="Chang Y.J."/>
            <person name="Jeffries C.D."/>
            <person name="Rohde M."/>
            <person name="Goker M."/>
            <person name="Woyke T."/>
            <person name="Bristow J."/>
            <person name="Eisen J.A."/>
            <person name="Markowitz V."/>
            <person name="Hugenholtz P."/>
            <person name="Kyrpides N.C."/>
            <person name="Klenk H.P."/>
        </authorList>
    </citation>
    <scope>NUCLEOTIDE SEQUENCE [LARGE SCALE GENOMIC DNA]</scope>
    <source>
        <strain evidence="4">ATCC 482 / DSM 20109 / BCRC 11376 / JCM 18109 / NBRC 3775 / NCIMB 8073 / NRS 134</strain>
    </source>
</reference>
<feature type="compositionally biased region" description="Basic and acidic residues" evidence="1">
    <location>
        <begin position="63"/>
        <end position="72"/>
    </location>
</feature>
<gene>
    <name evidence="3" type="ordered locus">Cfla_2729</name>
</gene>
<keyword evidence="2" id="KW-0472">Membrane</keyword>
<keyword evidence="2" id="KW-0812">Transmembrane</keyword>
<keyword evidence="4" id="KW-1185">Reference proteome</keyword>
<evidence type="ECO:0000313" key="4">
    <source>
        <dbReference type="Proteomes" id="UP000000849"/>
    </source>
</evidence>
<feature type="transmembrane region" description="Helical" evidence="2">
    <location>
        <begin position="7"/>
        <end position="23"/>
    </location>
</feature>
<proteinExistence type="predicted"/>
<dbReference type="InterPro" id="IPR025323">
    <property type="entry name" value="DUF4229"/>
</dbReference>
<dbReference type="OrthoDB" id="5149816at2"/>
<evidence type="ECO:0008006" key="5">
    <source>
        <dbReference type="Google" id="ProtNLM"/>
    </source>
</evidence>
<dbReference type="eggNOG" id="ENOG502ZXZ9">
    <property type="taxonomic scope" value="Bacteria"/>
</dbReference>
<dbReference type="RefSeq" id="WP_013117947.1">
    <property type="nucleotide sequence ID" value="NC_014151.1"/>
</dbReference>
<evidence type="ECO:0000256" key="1">
    <source>
        <dbReference type="SAM" id="MobiDB-lite"/>
    </source>
</evidence>
<organism evidence="3 4">
    <name type="scientific">Cellulomonas flavigena (strain ATCC 482 / DSM 20109 / BCRC 11376 / JCM 18109 / NBRC 3775 / NCIMB 8073 / NRS 134)</name>
    <dbReference type="NCBI Taxonomy" id="446466"/>
    <lineage>
        <taxon>Bacteria</taxon>
        <taxon>Bacillati</taxon>
        <taxon>Actinomycetota</taxon>
        <taxon>Actinomycetes</taxon>
        <taxon>Micrococcales</taxon>
        <taxon>Cellulomonadaceae</taxon>
        <taxon>Cellulomonas</taxon>
    </lineage>
</organism>
<evidence type="ECO:0000256" key="2">
    <source>
        <dbReference type="SAM" id="Phobius"/>
    </source>
</evidence>